<evidence type="ECO:0000313" key="1">
    <source>
        <dbReference type="EMBL" id="OTG04663.1"/>
    </source>
</evidence>
<evidence type="ECO:0000313" key="2">
    <source>
        <dbReference type="Proteomes" id="UP000215914"/>
    </source>
</evidence>
<name>A0A251T1F6_HELAN</name>
<organism evidence="1 2">
    <name type="scientific">Helianthus annuus</name>
    <name type="common">Common sunflower</name>
    <dbReference type="NCBI Taxonomy" id="4232"/>
    <lineage>
        <taxon>Eukaryota</taxon>
        <taxon>Viridiplantae</taxon>
        <taxon>Streptophyta</taxon>
        <taxon>Embryophyta</taxon>
        <taxon>Tracheophyta</taxon>
        <taxon>Spermatophyta</taxon>
        <taxon>Magnoliopsida</taxon>
        <taxon>eudicotyledons</taxon>
        <taxon>Gunneridae</taxon>
        <taxon>Pentapetalae</taxon>
        <taxon>asterids</taxon>
        <taxon>campanulids</taxon>
        <taxon>Asterales</taxon>
        <taxon>Asteraceae</taxon>
        <taxon>Asteroideae</taxon>
        <taxon>Heliantheae alliance</taxon>
        <taxon>Heliantheae</taxon>
        <taxon>Helianthus</taxon>
    </lineage>
</organism>
<protein>
    <submittedName>
        <fullName evidence="1">Uncharacterized protein</fullName>
    </submittedName>
</protein>
<keyword evidence="2" id="KW-1185">Reference proteome</keyword>
<sequence length="75" mass="8800">MNNAIEGAVVRLLDVVLDIRVCQFQSCRDWIPVGFYQFQFLRFESKNTMIYTRISSLGSSRVKLAYRYGCLSRRI</sequence>
<proteinExistence type="predicted"/>
<dbReference type="InParanoid" id="A0A251T1F6"/>
<gene>
    <name evidence="1" type="ORF">HannXRQ_Chr12g0364821</name>
</gene>
<dbReference type="Proteomes" id="UP000215914">
    <property type="component" value="Chromosome 12"/>
</dbReference>
<dbReference type="AlphaFoldDB" id="A0A251T1F6"/>
<reference evidence="2" key="1">
    <citation type="journal article" date="2017" name="Nature">
        <title>The sunflower genome provides insights into oil metabolism, flowering and Asterid evolution.</title>
        <authorList>
            <person name="Badouin H."/>
            <person name="Gouzy J."/>
            <person name="Grassa C.J."/>
            <person name="Murat F."/>
            <person name="Staton S.E."/>
            <person name="Cottret L."/>
            <person name="Lelandais-Briere C."/>
            <person name="Owens G.L."/>
            <person name="Carrere S."/>
            <person name="Mayjonade B."/>
            <person name="Legrand L."/>
            <person name="Gill N."/>
            <person name="Kane N.C."/>
            <person name="Bowers J.E."/>
            <person name="Hubner S."/>
            <person name="Bellec A."/>
            <person name="Berard A."/>
            <person name="Berges H."/>
            <person name="Blanchet N."/>
            <person name="Boniface M.C."/>
            <person name="Brunel D."/>
            <person name="Catrice O."/>
            <person name="Chaidir N."/>
            <person name="Claudel C."/>
            <person name="Donnadieu C."/>
            <person name="Faraut T."/>
            <person name="Fievet G."/>
            <person name="Helmstetter N."/>
            <person name="King M."/>
            <person name="Knapp S.J."/>
            <person name="Lai Z."/>
            <person name="Le Paslier M.C."/>
            <person name="Lippi Y."/>
            <person name="Lorenzon L."/>
            <person name="Mandel J.R."/>
            <person name="Marage G."/>
            <person name="Marchand G."/>
            <person name="Marquand E."/>
            <person name="Bret-Mestries E."/>
            <person name="Morien E."/>
            <person name="Nambeesan S."/>
            <person name="Nguyen T."/>
            <person name="Pegot-Espagnet P."/>
            <person name="Pouilly N."/>
            <person name="Raftis F."/>
            <person name="Sallet E."/>
            <person name="Schiex T."/>
            <person name="Thomas J."/>
            <person name="Vandecasteele C."/>
            <person name="Vares D."/>
            <person name="Vear F."/>
            <person name="Vautrin S."/>
            <person name="Crespi M."/>
            <person name="Mangin B."/>
            <person name="Burke J.M."/>
            <person name="Salse J."/>
            <person name="Munos S."/>
            <person name="Vincourt P."/>
            <person name="Rieseberg L.H."/>
            <person name="Langlade N.B."/>
        </authorList>
    </citation>
    <scope>NUCLEOTIDE SEQUENCE [LARGE SCALE GENOMIC DNA]</scope>
    <source>
        <strain evidence="2">cv. SF193</strain>
    </source>
</reference>
<accession>A0A251T1F6</accession>
<dbReference type="EMBL" id="CM007901">
    <property type="protein sequence ID" value="OTG04663.1"/>
    <property type="molecule type" value="Genomic_DNA"/>
</dbReference>